<feature type="region of interest" description="Disordered" evidence="1">
    <location>
        <begin position="614"/>
        <end position="633"/>
    </location>
</feature>
<dbReference type="EMBL" id="NBCO01000048">
    <property type="protein sequence ID" value="ORC84196.1"/>
    <property type="molecule type" value="Genomic_DNA"/>
</dbReference>
<feature type="compositionally biased region" description="Basic and acidic residues" evidence="1">
    <location>
        <begin position="278"/>
        <end position="304"/>
    </location>
</feature>
<feature type="compositionally biased region" description="Basic and acidic residues" evidence="1">
    <location>
        <begin position="327"/>
        <end position="341"/>
    </location>
</feature>
<comment type="caution">
    <text evidence="3">The sequence shown here is derived from an EMBL/GenBank/DDBJ whole genome shotgun (WGS) entry which is preliminary data.</text>
</comment>
<accession>A0A1X0NHN9</accession>
<feature type="compositionally biased region" description="Polar residues" evidence="1">
    <location>
        <begin position="305"/>
        <end position="316"/>
    </location>
</feature>
<feature type="transmembrane region" description="Helical" evidence="2">
    <location>
        <begin position="38"/>
        <end position="58"/>
    </location>
</feature>
<evidence type="ECO:0000313" key="4">
    <source>
        <dbReference type="Proteomes" id="UP000192257"/>
    </source>
</evidence>
<organism evidence="3 4">
    <name type="scientific">Trypanosoma theileri</name>
    <dbReference type="NCBI Taxonomy" id="67003"/>
    <lineage>
        <taxon>Eukaryota</taxon>
        <taxon>Discoba</taxon>
        <taxon>Euglenozoa</taxon>
        <taxon>Kinetoplastea</taxon>
        <taxon>Metakinetoplastina</taxon>
        <taxon>Trypanosomatida</taxon>
        <taxon>Trypanosomatidae</taxon>
        <taxon>Trypanosoma</taxon>
    </lineage>
</organism>
<protein>
    <submittedName>
        <fullName evidence="3">Uncharacterized protein</fullName>
    </submittedName>
</protein>
<evidence type="ECO:0000256" key="1">
    <source>
        <dbReference type="SAM" id="MobiDB-lite"/>
    </source>
</evidence>
<feature type="compositionally biased region" description="Polar residues" evidence="1">
    <location>
        <begin position="357"/>
        <end position="369"/>
    </location>
</feature>
<dbReference type="Proteomes" id="UP000192257">
    <property type="component" value="Unassembled WGS sequence"/>
</dbReference>
<feature type="compositionally biased region" description="Basic and acidic residues" evidence="1">
    <location>
        <begin position="248"/>
        <end position="267"/>
    </location>
</feature>
<dbReference type="RefSeq" id="XP_028878262.1">
    <property type="nucleotide sequence ID" value="XM_029030493.1"/>
</dbReference>
<keyword evidence="2" id="KW-0812">Transmembrane</keyword>
<name>A0A1X0NHN9_9TRYP</name>
<reference evidence="3 4" key="1">
    <citation type="submission" date="2017-03" db="EMBL/GenBank/DDBJ databases">
        <title>An alternative strategy for trypanosome survival in the mammalian bloodstream revealed through genome and transcriptome analysis of the ubiquitous bovine parasite Trypanosoma (Megatrypanum) theileri.</title>
        <authorList>
            <person name="Kelly S."/>
            <person name="Ivens A."/>
            <person name="Mott A."/>
            <person name="O'Neill E."/>
            <person name="Emms D."/>
            <person name="Macleod O."/>
            <person name="Voorheis P."/>
            <person name="Matthews J."/>
            <person name="Matthews K."/>
            <person name="Carrington M."/>
        </authorList>
    </citation>
    <scope>NUCLEOTIDE SEQUENCE [LARGE SCALE GENOMIC DNA]</scope>
    <source>
        <strain evidence="3">Edinburgh</strain>
    </source>
</reference>
<sequence>MSGFQILLTTIIEGLLLGASYCLLFIPLLYFNTHHQRVLYGSIMTAVLTIVGSALYFFRVIRPIVKLNHRIHQALRGIAPPVESMNSVQDAGAAYSLFLGRDETNIADALQEERRRIENTLHLIPSYSKGVIHRFVWEQHRAVNDLLRSVLKWENGIVQQCQQRFMYLTSALQEQTERQGSVQQTNDDGIAAAAGVQPSFSHTDTHSEGSNSLPVGFETMNLQEVEPSLFSPMDIDELEQDIINEAENLERDENKNKGPPIAKKDNCGESIIPVTEVDPTRVNENINDKSKGKKEQQLNSKEIDNSNGQKNYNISKTTRRGSSDMARLNRRESALSQDNKRNQYSNSDDTVSIRENPISSSLKSRSTASVFAPTTDKTRRPSAGGESMLVTLQRGNRFATDNYAVFFYLTLKRSNLPDTIIGFEASLVTRTVRDSTDNNNNNSNDTETASLQIISLSETAPFKMFTLTSKGERVSLSDSDAALLGFLSCELESEGIIETPNASGEVMTSRPLFGNNNNNNSNKVGSGNNVNGGIPRDKRLCFVVSWAVLPDMPIRLTTLPLRVQNVGIRTVPVLECLIDDVFSIMDSAVVWMEKDGVSAKERVVSVELQGVSIEDSSESDASEGAEPQARGNISSFGMSVSKRIILG</sequence>
<gene>
    <name evidence="3" type="ORF">TM35_000481570</name>
</gene>
<dbReference type="AlphaFoldDB" id="A0A1X0NHN9"/>
<dbReference type="OrthoDB" id="273705at2759"/>
<keyword evidence="2" id="KW-0472">Membrane</keyword>
<dbReference type="GeneID" id="39990273"/>
<evidence type="ECO:0000256" key="2">
    <source>
        <dbReference type="SAM" id="Phobius"/>
    </source>
</evidence>
<keyword evidence="2" id="KW-1133">Transmembrane helix</keyword>
<feature type="transmembrane region" description="Helical" evidence="2">
    <location>
        <begin position="6"/>
        <end position="31"/>
    </location>
</feature>
<proteinExistence type="predicted"/>
<evidence type="ECO:0000313" key="3">
    <source>
        <dbReference type="EMBL" id="ORC84196.1"/>
    </source>
</evidence>
<dbReference type="VEuPathDB" id="TriTrypDB:TM35_000481570"/>
<feature type="region of interest" description="Disordered" evidence="1">
    <location>
        <begin position="247"/>
        <end position="386"/>
    </location>
</feature>
<keyword evidence="4" id="KW-1185">Reference proteome</keyword>